<sequence length="272" mass="29711">RMASAFKKTASRSMTKAVQGTHVFEVVGYSLKRGIGVDKYVQSRTFTVGGYDWAIRFYPDGLKSSEEYVAVHLELISNNAENVGYSEASCSLVDFLALSPPPPPSSIVSSAVLFTGRSMSAESKKTASRCTTETETGGHTFEIVGYSFKKGMGVGRSIRSATFAVGGYDWAIRFYPDGSTEASKDYATAFLELVSKNAEVRARYNIRFVSQPSVQMVPVPMGGPPLHQMQMMRNQMVGTIGRVPVGPRLFKSSDSTRFGSQNSAHMLRNSFV</sequence>
<dbReference type="InterPro" id="IPR045005">
    <property type="entry name" value="BPM1-6"/>
</dbReference>
<dbReference type="EMBL" id="RWGY01000005">
    <property type="protein sequence ID" value="TVU42647.1"/>
    <property type="molecule type" value="Genomic_DNA"/>
</dbReference>
<dbReference type="InterPro" id="IPR002083">
    <property type="entry name" value="MATH/TRAF_dom"/>
</dbReference>
<evidence type="ECO:0000313" key="3">
    <source>
        <dbReference type="Proteomes" id="UP000324897"/>
    </source>
</evidence>
<organism evidence="2 3">
    <name type="scientific">Eragrostis curvula</name>
    <name type="common">weeping love grass</name>
    <dbReference type="NCBI Taxonomy" id="38414"/>
    <lineage>
        <taxon>Eukaryota</taxon>
        <taxon>Viridiplantae</taxon>
        <taxon>Streptophyta</taxon>
        <taxon>Embryophyta</taxon>
        <taxon>Tracheophyta</taxon>
        <taxon>Spermatophyta</taxon>
        <taxon>Magnoliopsida</taxon>
        <taxon>Liliopsida</taxon>
        <taxon>Poales</taxon>
        <taxon>Poaceae</taxon>
        <taxon>PACMAD clade</taxon>
        <taxon>Chloridoideae</taxon>
        <taxon>Eragrostideae</taxon>
        <taxon>Eragrostidinae</taxon>
        <taxon>Eragrostis</taxon>
    </lineage>
</organism>
<keyword evidence="3" id="KW-1185">Reference proteome</keyword>
<dbReference type="OrthoDB" id="19132at2759"/>
<dbReference type="PROSITE" id="PS50144">
    <property type="entry name" value="MATH"/>
    <property type="match status" value="2"/>
</dbReference>
<feature type="domain" description="MATH" evidence="1">
    <location>
        <begin position="136"/>
        <end position="272"/>
    </location>
</feature>
<comment type="caution">
    <text evidence="2">The sequence shown here is derived from an EMBL/GenBank/DDBJ whole genome shotgun (WGS) entry which is preliminary data.</text>
</comment>
<dbReference type="GO" id="GO:0016567">
    <property type="term" value="P:protein ubiquitination"/>
    <property type="evidence" value="ECO:0007669"/>
    <property type="project" value="InterPro"/>
</dbReference>
<dbReference type="Pfam" id="PF22486">
    <property type="entry name" value="MATH_2"/>
    <property type="match status" value="2"/>
</dbReference>
<dbReference type="AlphaFoldDB" id="A0A5J9W3Y6"/>
<gene>
    <name evidence="2" type="ORF">EJB05_09066</name>
</gene>
<dbReference type="SUPFAM" id="SSF49599">
    <property type="entry name" value="TRAF domain-like"/>
    <property type="match status" value="2"/>
</dbReference>
<dbReference type="Proteomes" id="UP000324897">
    <property type="component" value="Unassembled WGS sequence"/>
</dbReference>
<feature type="non-terminal residue" evidence="2">
    <location>
        <position position="1"/>
    </location>
</feature>
<reference evidence="2 3" key="1">
    <citation type="journal article" date="2019" name="Sci. Rep.">
        <title>A high-quality genome of Eragrostis curvula grass provides insights into Poaceae evolution and supports new strategies to enhance forage quality.</title>
        <authorList>
            <person name="Carballo J."/>
            <person name="Santos B.A.C.M."/>
            <person name="Zappacosta D."/>
            <person name="Garbus I."/>
            <person name="Selva J.P."/>
            <person name="Gallo C.A."/>
            <person name="Diaz A."/>
            <person name="Albertini E."/>
            <person name="Caccamo M."/>
            <person name="Echenique V."/>
        </authorList>
    </citation>
    <scope>NUCLEOTIDE SEQUENCE [LARGE SCALE GENOMIC DNA]</scope>
    <source>
        <strain evidence="3">cv. Victoria</strain>
        <tissue evidence="2">Leaf</tissue>
    </source>
</reference>
<protein>
    <recommendedName>
        <fullName evidence="1">MATH domain-containing protein</fullName>
    </recommendedName>
</protein>
<feature type="domain" description="MATH" evidence="1">
    <location>
        <begin position="19"/>
        <end position="75"/>
    </location>
</feature>
<proteinExistence type="predicted"/>
<dbReference type="Gene3D" id="2.60.210.10">
    <property type="entry name" value="Apoptosis, Tumor Necrosis Factor Receptor Associated Protein 2, Chain A"/>
    <property type="match status" value="2"/>
</dbReference>
<evidence type="ECO:0000259" key="1">
    <source>
        <dbReference type="PROSITE" id="PS50144"/>
    </source>
</evidence>
<dbReference type="PANTHER" id="PTHR26379:SF433">
    <property type="entry name" value="OS08G0226800 PROTEIN"/>
    <property type="match status" value="1"/>
</dbReference>
<dbReference type="InterPro" id="IPR008974">
    <property type="entry name" value="TRAF-like"/>
</dbReference>
<dbReference type="PANTHER" id="PTHR26379">
    <property type="entry name" value="BTB/POZ AND MATH DOMAIN-CONTAINING PROTEIN 1"/>
    <property type="match status" value="1"/>
</dbReference>
<accession>A0A5J9W3Y6</accession>
<name>A0A5J9W3Y6_9POAL</name>
<dbReference type="CDD" id="cd00121">
    <property type="entry name" value="MATH"/>
    <property type="match status" value="2"/>
</dbReference>
<evidence type="ECO:0000313" key="2">
    <source>
        <dbReference type="EMBL" id="TVU42647.1"/>
    </source>
</evidence>
<dbReference type="Gramene" id="TVU42647">
    <property type="protein sequence ID" value="TVU42647"/>
    <property type="gene ID" value="EJB05_09066"/>
</dbReference>